<dbReference type="AlphaFoldDB" id="A0A7R9QJ59"/>
<dbReference type="GO" id="GO:0000981">
    <property type="term" value="F:DNA-binding transcription factor activity, RNA polymerase II-specific"/>
    <property type="evidence" value="ECO:0007669"/>
    <property type="project" value="TreeGrafter"/>
</dbReference>
<keyword evidence="6" id="KW-0175">Coiled coil</keyword>
<dbReference type="Proteomes" id="UP000728032">
    <property type="component" value="Unassembled WGS sequence"/>
</dbReference>
<feature type="region of interest" description="Disordered" evidence="7">
    <location>
        <begin position="212"/>
        <end position="233"/>
    </location>
</feature>
<dbReference type="InterPro" id="IPR036236">
    <property type="entry name" value="Znf_C2H2_sf"/>
</dbReference>
<evidence type="ECO:0000259" key="8">
    <source>
        <dbReference type="PROSITE" id="PS50157"/>
    </source>
</evidence>
<dbReference type="GO" id="GO:0008270">
    <property type="term" value="F:zinc ion binding"/>
    <property type="evidence" value="ECO:0007669"/>
    <property type="project" value="UniProtKB-KW"/>
</dbReference>
<gene>
    <name evidence="9" type="ORF">ONB1V03_LOCUS5581</name>
</gene>
<dbReference type="PROSITE" id="PS50157">
    <property type="entry name" value="ZINC_FINGER_C2H2_2"/>
    <property type="match status" value="3"/>
</dbReference>
<dbReference type="Pfam" id="PF00096">
    <property type="entry name" value="zf-C2H2"/>
    <property type="match status" value="1"/>
</dbReference>
<dbReference type="SUPFAM" id="SSF57667">
    <property type="entry name" value="beta-beta-alpha zinc fingers"/>
    <property type="match status" value="2"/>
</dbReference>
<dbReference type="PROSITE" id="PS00028">
    <property type="entry name" value="ZINC_FINGER_C2H2_1"/>
    <property type="match status" value="2"/>
</dbReference>
<keyword evidence="3 5" id="KW-0863">Zinc-finger</keyword>
<feature type="domain" description="C2H2-type" evidence="8">
    <location>
        <begin position="399"/>
        <end position="428"/>
    </location>
</feature>
<dbReference type="FunFam" id="3.30.160.60:FF:000100">
    <property type="entry name" value="Zinc finger 45-like"/>
    <property type="match status" value="1"/>
</dbReference>
<evidence type="ECO:0000256" key="1">
    <source>
        <dbReference type="ARBA" id="ARBA00022723"/>
    </source>
</evidence>
<sequence length="497" mass="57150">MEVEDRHLDVMIDMMNAVIDKCQPLKYLSQQFCPIDMVFRLSQMITMFERNICSESAIGALLRMDPNGEGYCLSACSLIKHWLLEYYKPNFVTINGHKLQNGSEEEVVLTALMVLRVMYRMRQLMDKRVNRILTKGWKDLREFDEQLDDKFDTKSVTFMSLLVKHSTKHKLIVTSYEKRINELTQENRKLLEKIRISEQNDENQLYFKNLSLKKNSRSDGNNDPTQEIPMQSTDQTLDLSLKTTAVKQSDNTAVESETNVTKPVATLRSESPIKPLSPMRQPIPSPGRGSPRMSEVLVNSDANKSLKITFDEIRAVFSESSDSDFEYFDNTPTVATIPKPLFDALVATIETSQTNGADKCVLRSKASATSRLNAIQMAKRANPKLWPSRTKNYPRKRRYPCKWTNCPYVADRPSTLTRHERRHTGEKPFACDWPGCTKRYKMSSNLTPHKLTHTGIKPYVCDKCLKCFTYPQHLKRHRISFHSKRSSPQTSAAVSRL</sequence>
<feature type="compositionally biased region" description="Polar residues" evidence="7">
    <location>
        <begin position="218"/>
        <end position="233"/>
    </location>
</feature>
<evidence type="ECO:0000256" key="5">
    <source>
        <dbReference type="PROSITE-ProRule" id="PRU00042"/>
    </source>
</evidence>
<dbReference type="EMBL" id="CAJPVJ010002278">
    <property type="protein sequence ID" value="CAG2166052.1"/>
    <property type="molecule type" value="Genomic_DNA"/>
</dbReference>
<accession>A0A7R9QJ59</accession>
<dbReference type="InterPro" id="IPR013087">
    <property type="entry name" value="Znf_C2H2_type"/>
</dbReference>
<keyword evidence="10" id="KW-1185">Reference proteome</keyword>
<feature type="coiled-coil region" evidence="6">
    <location>
        <begin position="173"/>
        <end position="200"/>
    </location>
</feature>
<feature type="domain" description="C2H2-type" evidence="8">
    <location>
        <begin position="429"/>
        <end position="458"/>
    </location>
</feature>
<feature type="region of interest" description="Disordered" evidence="7">
    <location>
        <begin position="272"/>
        <end position="293"/>
    </location>
</feature>
<reference evidence="9" key="1">
    <citation type="submission" date="2020-11" db="EMBL/GenBank/DDBJ databases">
        <authorList>
            <person name="Tran Van P."/>
        </authorList>
    </citation>
    <scope>NUCLEOTIDE SEQUENCE</scope>
</reference>
<dbReference type="PANTHER" id="PTHR23235:SF120">
    <property type="entry name" value="KRUPPEL-LIKE FACTOR 15"/>
    <property type="match status" value="1"/>
</dbReference>
<evidence type="ECO:0000256" key="2">
    <source>
        <dbReference type="ARBA" id="ARBA00022737"/>
    </source>
</evidence>
<keyword evidence="1" id="KW-0479">Metal-binding</keyword>
<dbReference type="PANTHER" id="PTHR23235">
    <property type="entry name" value="KRUEPPEL-LIKE TRANSCRIPTION FACTOR"/>
    <property type="match status" value="1"/>
</dbReference>
<protein>
    <recommendedName>
        <fullName evidence="8">C2H2-type domain-containing protein</fullName>
    </recommendedName>
</protein>
<keyword evidence="2" id="KW-0677">Repeat</keyword>
<evidence type="ECO:0000256" key="4">
    <source>
        <dbReference type="ARBA" id="ARBA00022833"/>
    </source>
</evidence>
<dbReference type="Gene3D" id="3.30.160.60">
    <property type="entry name" value="Classic Zinc Finger"/>
    <property type="match status" value="3"/>
</dbReference>
<evidence type="ECO:0000313" key="10">
    <source>
        <dbReference type="Proteomes" id="UP000728032"/>
    </source>
</evidence>
<proteinExistence type="predicted"/>
<evidence type="ECO:0000256" key="6">
    <source>
        <dbReference type="SAM" id="Coils"/>
    </source>
</evidence>
<dbReference type="GO" id="GO:0000978">
    <property type="term" value="F:RNA polymerase II cis-regulatory region sequence-specific DNA binding"/>
    <property type="evidence" value="ECO:0007669"/>
    <property type="project" value="TreeGrafter"/>
</dbReference>
<dbReference type="FunFam" id="3.30.160.60:FF:000125">
    <property type="entry name" value="Putative zinc finger protein 143"/>
    <property type="match status" value="1"/>
</dbReference>
<dbReference type="EMBL" id="OC917103">
    <property type="protein sequence ID" value="CAD7646150.1"/>
    <property type="molecule type" value="Genomic_DNA"/>
</dbReference>
<dbReference type="OrthoDB" id="9439903at2759"/>
<evidence type="ECO:0000256" key="7">
    <source>
        <dbReference type="SAM" id="MobiDB-lite"/>
    </source>
</evidence>
<evidence type="ECO:0000313" key="9">
    <source>
        <dbReference type="EMBL" id="CAD7646150.1"/>
    </source>
</evidence>
<evidence type="ECO:0000256" key="3">
    <source>
        <dbReference type="ARBA" id="ARBA00022771"/>
    </source>
</evidence>
<dbReference type="SMART" id="SM00355">
    <property type="entry name" value="ZnF_C2H2"/>
    <property type="match status" value="3"/>
</dbReference>
<feature type="domain" description="C2H2-type" evidence="8">
    <location>
        <begin position="459"/>
        <end position="487"/>
    </location>
</feature>
<organism evidence="9">
    <name type="scientific">Oppiella nova</name>
    <dbReference type="NCBI Taxonomy" id="334625"/>
    <lineage>
        <taxon>Eukaryota</taxon>
        <taxon>Metazoa</taxon>
        <taxon>Ecdysozoa</taxon>
        <taxon>Arthropoda</taxon>
        <taxon>Chelicerata</taxon>
        <taxon>Arachnida</taxon>
        <taxon>Acari</taxon>
        <taxon>Acariformes</taxon>
        <taxon>Sarcoptiformes</taxon>
        <taxon>Oribatida</taxon>
        <taxon>Brachypylina</taxon>
        <taxon>Oppioidea</taxon>
        <taxon>Oppiidae</taxon>
        <taxon>Oppiella</taxon>
    </lineage>
</organism>
<keyword evidence="4" id="KW-0862">Zinc</keyword>
<name>A0A7R9QJ59_9ACAR</name>